<dbReference type="InterPro" id="IPR014043">
    <property type="entry name" value="Acyl_transferase_dom"/>
</dbReference>
<dbReference type="InterPro" id="IPR004410">
    <property type="entry name" value="Malonyl_CoA-ACP_transAc_FabD"/>
</dbReference>
<dbReference type="Gene3D" id="3.40.366.10">
    <property type="entry name" value="Malonyl-Coenzyme A Acyl Carrier Protein, domain 2"/>
    <property type="match status" value="1"/>
</dbReference>
<dbReference type="InterPro" id="IPR024925">
    <property type="entry name" value="Malonyl_CoA-ACP_transAc"/>
</dbReference>
<comment type="similarity">
    <text evidence="6">Belongs to the fabD family.</text>
</comment>
<dbReference type="RefSeq" id="WP_262435698.1">
    <property type="nucleotide sequence ID" value="NZ_JACRTF010000001.1"/>
</dbReference>
<evidence type="ECO:0000256" key="1">
    <source>
        <dbReference type="ARBA" id="ARBA00013258"/>
    </source>
</evidence>
<sequence length="308" mass="34673">MKAFIFPGQGCQKRGMGRELYENFPDAREFFERANTYFNRRITDVMFDGDEVELMETINTQPAVFLYEVVLALTQKEMRPDIVAGHSLGEFAALVVNNCITFEDGLNLVLNRALIAQKVCEEIKTGMGAVIGLSDEYVAKRVKEISEESGEVIYFANYNGPGQVVITGTKKGIRLACKAFMKEGAKKAVPLPIGGSFHSPFMKNAGIELGRIIEKTTFKRPTIPIYQCVDGLPHTNPEQIKKNLIEHITHPVLWTTIVNNMIKDGADSFYEVGTDDTLQKIVKRMCPDKEVYSLWDIPTYVKYKVLEV</sequence>
<dbReference type="InterPro" id="IPR001227">
    <property type="entry name" value="Ac_transferase_dom_sf"/>
</dbReference>
<comment type="catalytic activity">
    <reaction evidence="5 6">
        <text>holo-[ACP] + malonyl-CoA = malonyl-[ACP] + CoA</text>
        <dbReference type="Rhea" id="RHEA:41792"/>
        <dbReference type="Rhea" id="RHEA-COMP:9623"/>
        <dbReference type="Rhea" id="RHEA-COMP:9685"/>
        <dbReference type="ChEBI" id="CHEBI:57287"/>
        <dbReference type="ChEBI" id="CHEBI:57384"/>
        <dbReference type="ChEBI" id="CHEBI:64479"/>
        <dbReference type="ChEBI" id="CHEBI:78449"/>
        <dbReference type="EC" id="2.3.1.39"/>
    </reaction>
</comment>
<proteinExistence type="inferred from homology"/>
<feature type="domain" description="Malonyl-CoA:ACP transacylase (MAT)" evidence="8">
    <location>
        <begin position="5"/>
        <end position="303"/>
    </location>
</feature>
<evidence type="ECO:0000313" key="10">
    <source>
        <dbReference type="Proteomes" id="UP000651085"/>
    </source>
</evidence>
<dbReference type="Proteomes" id="UP000651085">
    <property type="component" value="Unassembled WGS sequence"/>
</dbReference>
<evidence type="ECO:0000313" key="9">
    <source>
        <dbReference type="EMBL" id="MBC8594606.1"/>
    </source>
</evidence>
<evidence type="ECO:0000256" key="5">
    <source>
        <dbReference type="ARBA" id="ARBA00048462"/>
    </source>
</evidence>
<dbReference type="EMBL" id="JACRTF010000001">
    <property type="protein sequence ID" value="MBC8594606.1"/>
    <property type="molecule type" value="Genomic_DNA"/>
</dbReference>
<dbReference type="SUPFAM" id="SSF52151">
    <property type="entry name" value="FabD/lysophospholipase-like"/>
    <property type="match status" value="1"/>
</dbReference>
<evidence type="ECO:0000256" key="4">
    <source>
        <dbReference type="ARBA" id="ARBA00023315"/>
    </source>
</evidence>
<protein>
    <recommendedName>
        <fullName evidence="2 6">Malonyl CoA-acyl carrier protein transacylase</fullName>
        <ecNumber evidence="1 6">2.3.1.39</ecNumber>
    </recommendedName>
</protein>
<feature type="active site" evidence="7">
    <location>
        <position position="87"/>
    </location>
</feature>
<dbReference type="Gene3D" id="3.30.70.250">
    <property type="entry name" value="Malonyl-CoA ACP transacylase, ACP-binding"/>
    <property type="match status" value="1"/>
</dbReference>
<evidence type="ECO:0000256" key="7">
    <source>
        <dbReference type="PIRSR" id="PIRSR000446-1"/>
    </source>
</evidence>
<dbReference type="PANTHER" id="PTHR42681">
    <property type="entry name" value="MALONYL-COA-ACYL CARRIER PROTEIN TRANSACYLASE, MITOCHONDRIAL"/>
    <property type="match status" value="1"/>
</dbReference>
<dbReference type="SUPFAM" id="SSF55048">
    <property type="entry name" value="Probable ACP-binding domain of malonyl-CoA ACP transacylase"/>
    <property type="match status" value="1"/>
</dbReference>
<evidence type="ECO:0000259" key="8">
    <source>
        <dbReference type="SMART" id="SM00827"/>
    </source>
</evidence>
<dbReference type="PANTHER" id="PTHR42681:SF1">
    <property type="entry name" value="MALONYL-COA-ACYL CARRIER PROTEIN TRANSACYLASE, MITOCHONDRIAL"/>
    <property type="match status" value="1"/>
</dbReference>
<evidence type="ECO:0000256" key="3">
    <source>
        <dbReference type="ARBA" id="ARBA00022679"/>
    </source>
</evidence>
<comment type="caution">
    <text evidence="9">The sequence shown here is derived from an EMBL/GenBank/DDBJ whole genome shotgun (WGS) entry which is preliminary data.</text>
</comment>
<accession>A0A926F764</accession>
<dbReference type="GO" id="GO:0004314">
    <property type="term" value="F:[acyl-carrier-protein] S-malonyltransferase activity"/>
    <property type="evidence" value="ECO:0007669"/>
    <property type="project" value="UniProtKB-EC"/>
</dbReference>
<keyword evidence="3 6" id="KW-0808">Transferase</keyword>
<dbReference type="GO" id="GO:0005829">
    <property type="term" value="C:cytosol"/>
    <property type="evidence" value="ECO:0007669"/>
    <property type="project" value="TreeGrafter"/>
</dbReference>
<keyword evidence="10" id="KW-1185">Reference proteome</keyword>
<name>A0A926F764_9BACT</name>
<keyword evidence="4 6" id="KW-0012">Acyltransferase</keyword>
<dbReference type="EC" id="2.3.1.39" evidence="1 6"/>
<evidence type="ECO:0000256" key="6">
    <source>
        <dbReference type="PIRNR" id="PIRNR000446"/>
    </source>
</evidence>
<reference evidence="9" key="1">
    <citation type="submission" date="2020-08" db="EMBL/GenBank/DDBJ databases">
        <title>Genome public.</title>
        <authorList>
            <person name="Liu C."/>
            <person name="Sun Q."/>
        </authorList>
    </citation>
    <scope>NUCLEOTIDE SEQUENCE</scope>
    <source>
        <strain evidence="9">N12</strain>
    </source>
</reference>
<organism evidence="9 10">
    <name type="scientific">Jilunia laotingensis</name>
    <dbReference type="NCBI Taxonomy" id="2763675"/>
    <lineage>
        <taxon>Bacteria</taxon>
        <taxon>Pseudomonadati</taxon>
        <taxon>Bacteroidota</taxon>
        <taxon>Bacteroidia</taxon>
        <taxon>Bacteroidales</taxon>
        <taxon>Bacteroidaceae</taxon>
        <taxon>Jilunia</taxon>
    </lineage>
</organism>
<dbReference type="SMART" id="SM00827">
    <property type="entry name" value="PKS_AT"/>
    <property type="match status" value="1"/>
</dbReference>
<dbReference type="PIRSF" id="PIRSF000446">
    <property type="entry name" value="Mct"/>
    <property type="match status" value="1"/>
</dbReference>
<dbReference type="InterPro" id="IPR050858">
    <property type="entry name" value="Mal-CoA-ACP_Trans/PKS_FabD"/>
</dbReference>
<feature type="active site" evidence="7">
    <location>
        <position position="198"/>
    </location>
</feature>
<dbReference type="NCBIfam" id="TIGR00128">
    <property type="entry name" value="fabD"/>
    <property type="match status" value="1"/>
</dbReference>
<evidence type="ECO:0000256" key="2">
    <source>
        <dbReference type="ARBA" id="ARBA00018953"/>
    </source>
</evidence>
<dbReference type="Pfam" id="PF00698">
    <property type="entry name" value="Acyl_transf_1"/>
    <property type="match status" value="1"/>
</dbReference>
<dbReference type="AlphaFoldDB" id="A0A926F764"/>
<gene>
    <name evidence="9" type="primary">fabD</name>
    <name evidence="9" type="ORF">H8744_15450</name>
</gene>
<dbReference type="InterPro" id="IPR016036">
    <property type="entry name" value="Malonyl_transacylase_ACP-bd"/>
</dbReference>
<dbReference type="InterPro" id="IPR016035">
    <property type="entry name" value="Acyl_Trfase/lysoPLipase"/>
</dbReference>
<dbReference type="GO" id="GO:0006633">
    <property type="term" value="P:fatty acid biosynthetic process"/>
    <property type="evidence" value="ECO:0007669"/>
    <property type="project" value="TreeGrafter"/>
</dbReference>